<comment type="similarity">
    <text evidence="6">Belongs to the bacillales FliT family.</text>
</comment>
<comment type="function">
    <text evidence="5">May act as an export chaperone for the filament capping protein FliD.</text>
</comment>
<evidence type="ECO:0000256" key="4">
    <source>
        <dbReference type="ARBA" id="ARBA00023186"/>
    </source>
</evidence>
<protein>
    <recommendedName>
        <fullName evidence="7">Flagellar protein FliT</fullName>
    </recommendedName>
</protein>
<evidence type="ECO:0000256" key="1">
    <source>
        <dbReference type="ARBA" id="ARBA00004514"/>
    </source>
</evidence>
<evidence type="ECO:0000256" key="7">
    <source>
        <dbReference type="ARBA" id="ARBA00093797"/>
    </source>
</evidence>
<dbReference type="RefSeq" id="WP_390357829.1">
    <property type="nucleotide sequence ID" value="NZ_JBHUIZ010000017.1"/>
</dbReference>
<keyword evidence="8" id="KW-0969">Cilium</keyword>
<name>A0ABU5C1Q1_9BACI</name>
<evidence type="ECO:0000256" key="2">
    <source>
        <dbReference type="ARBA" id="ARBA00022490"/>
    </source>
</evidence>
<keyword evidence="3" id="KW-1005">Bacterial flagellum biogenesis</keyword>
<comment type="subcellular location">
    <subcellularLocation>
        <location evidence="1">Cytoplasm</location>
        <location evidence="1">Cytosol</location>
    </subcellularLocation>
</comment>
<dbReference type="Pfam" id="PF05400">
    <property type="entry name" value="FliT"/>
    <property type="match status" value="1"/>
</dbReference>
<keyword evidence="4" id="KW-0143">Chaperone</keyword>
<sequence length="117" mass="13924">MNRLQALYQQTENIEKLLTSRISSANRQEIIDQLNVLIEKRSELTFSMKPPYTEEEMNIGKQVLSMNEAIEKKMEQLFADLKMEMKQIQQQKKSNQSYINPYKHVQTMDGMYMDKKK</sequence>
<evidence type="ECO:0000256" key="5">
    <source>
        <dbReference type="ARBA" id="ARBA00093765"/>
    </source>
</evidence>
<dbReference type="InterPro" id="IPR008622">
    <property type="entry name" value="FliT"/>
</dbReference>
<reference evidence="8 9" key="1">
    <citation type="submission" date="2023-10" db="EMBL/GenBank/DDBJ databases">
        <title>Virgibacillus halophilus 5B73C genome.</title>
        <authorList>
            <person name="Miliotis G."/>
            <person name="Sengupta P."/>
            <person name="Hameed A."/>
            <person name="Chuvochina M."/>
            <person name="Mcdonagh F."/>
            <person name="Simpson A.C."/>
            <person name="Singh N.K."/>
            <person name="Rekha P.D."/>
            <person name="Raman K."/>
            <person name="Hugenholtz P."/>
            <person name="Venkateswaran K."/>
        </authorList>
    </citation>
    <scope>NUCLEOTIDE SEQUENCE [LARGE SCALE GENOMIC DNA]</scope>
    <source>
        <strain evidence="8 9">5B73C</strain>
    </source>
</reference>
<dbReference type="EMBL" id="JAWDIP010000003">
    <property type="protein sequence ID" value="MDY0393230.1"/>
    <property type="molecule type" value="Genomic_DNA"/>
</dbReference>
<evidence type="ECO:0000256" key="3">
    <source>
        <dbReference type="ARBA" id="ARBA00022795"/>
    </source>
</evidence>
<gene>
    <name evidence="8" type="ORF">RWE15_00795</name>
</gene>
<keyword evidence="8" id="KW-0282">Flagellum</keyword>
<evidence type="ECO:0000313" key="8">
    <source>
        <dbReference type="EMBL" id="MDY0393230.1"/>
    </source>
</evidence>
<proteinExistence type="inferred from homology"/>
<evidence type="ECO:0000313" key="9">
    <source>
        <dbReference type="Proteomes" id="UP001281447"/>
    </source>
</evidence>
<keyword evidence="8" id="KW-0966">Cell projection</keyword>
<dbReference type="Proteomes" id="UP001281447">
    <property type="component" value="Unassembled WGS sequence"/>
</dbReference>
<keyword evidence="9" id="KW-1185">Reference proteome</keyword>
<organism evidence="8 9">
    <name type="scientific">Tigheibacillus halophilus</name>
    <dbReference type="NCBI Taxonomy" id="361280"/>
    <lineage>
        <taxon>Bacteria</taxon>
        <taxon>Bacillati</taxon>
        <taxon>Bacillota</taxon>
        <taxon>Bacilli</taxon>
        <taxon>Bacillales</taxon>
        <taxon>Bacillaceae</taxon>
        <taxon>Tigheibacillus</taxon>
    </lineage>
</organism>
<comment type="caution">
    <text evidence="8">The sequence shown here is derived from an EMBL/GenBank/DDBJ whole genome shotgun (WGS) entry which is preliminary data.</text>
</comment>
<keyword evidence="2" id="KW-0963">Cytoplasm</keyword>
<accession>A0ABU5C1Q1</accession>
<evidence type="ECO:0000256" key="6">
    <source>
        <dbReference type="ARBA" id="ARBA00093785"/>
    </source>
</evidence>